<keyword evidence="3" id="KW-1185">Reference proteome</keyword>
<evidence type="ECO:0000256" key="1">
    <source>
        <dbReference type="SAM" id="MobiDB-lite"/>
    </source>
</evidence>
<gene>
    <name evidence="2" type="ORF">LWI29_001612</name>
</gene>
<name>A0AA39TCG4_ACESA</name>
<feature type="region of interest" description="Disordered" evidence="1">
    <location>
        <begin position="1"/>
        <end position="39"/>
    </location>
</feature>
<dbReference type="EMBL" id="JAUESC010000001">
    <property type="protein sequence ID" value="KAK0606619.1"/>
    <property type="molecule type" value="Genomic_DNA"/>
</dbReference>
<reference evidence="2" key="2">
    <citation type="submission" date="2023-06" db="EMBL/GenBank/DDBJ databases">
        <authorList>
            <person name="Swenson N.G."/>
            <person name="Wegrzyn J.L."/>
            <person name="Mcevoy S.L."/>
        </authorList>
    </citation>
    <scope>NUCLEOTIDE SEQUENCE</scope>
    <source>
        <strain evidence="2">NS2018</strain>
        <tissue evidence="2">Leaf</tissue>
    </source>
</reference>
<comment type="caution">
    <text evidence="2">The sequence shown here is derived from an EMBL/GenBank/DDBJ whole genome shotgun (WGS) entry which is preliminary data.</text>
</comment>
<reference evidence="2" key="1">
    <citation type="journal article" date="2022" name="Plant J.">
        <title>Strategies of tolerance reflected in two North American maple genomes.</title>
        <authorList>
            <person name="McEvoy S.L."/>
            <person name="Sezen U.U."/>
            <person name="Trouern-Trend A."/>
            <person name="McMahon S.M."/>
            <person name="Schaberg P.G."/>
            <person name="Yang J."/>
            <person name="Wegrzyn J.L."/>
            <person name="Swenson N.G."/>
        </authorList>
    </citation>
    <scope>NUCLEOTIDE SEQUENCE</scope>
    <source>
        <strain evidence="2">NS2018</strain>
    </source>
</reference>
<dbReference type="AlphaFoldDB" id="A0AA39TCG4"/>
<proteinExistence type="predicted"/>
<feature type="region of interest" description="Disordered" evidence="1">
    <location>
        <begin position="382"/>
        <end position="403"/>
    </location>
</feature>
<protein>
    <submittedName>
        <fullName evidence="2">Uncharacterized protein</fullName>
    </submittedName>
</protein>
<accession>A0AA39TCG4</accession>
<dbReference type="Proteomes" id="UP001168877">
    <property type="component" value="Unassembled WGS sequence"/>
</dbReference>
<sequence>MAAQGWKERGSKTEKQRCLSPDAKRTYSRKDFGRNGSNFQRSYVDTVRGFQDNEQVSVEEEKKKVKVVGGIRPYMVKMEEDLNPVDIEWLERLLALRKNQAPPCQKSIQEGDIIQICRSEGVGGDISNSTPGADKIMGYKRINCQDFSSDKTTRKGGKGLGRLEKRGMGLLVKRILDKGKRKMIKWTKEKPMASRIQNGFLNLDKRRVNVRTEVYSTAGMSSSTEEEDVEIWFLDSCREKGESSRIGGKATGLVLGGLEVTFKPKKVSFDLPSEGPNLSPPDARQGIDIEEVLSNDGVQTTMDPEKGFSGVDGSAEPEFFSSVKEDMGRNTIEAEEEKSSAVVVDDSEEELVRSAIAVEDQLGGNKGCCSVPVRGMKLRNKSKSIPSSMHAMRTRNSESKGTANCLTKKSSAGEEAANIIATWKIIGLDFSRVEDEVLESITRREEEDNARFDAASKA</sequence>
<evidence type="ECO:0000313" key="2">
    <source>
        <dbReference type="EMBL" id="KAK0606619.1"/>
    </source>
</evidence>
<organism evidence="2 3">
    <name type="scientific">Acer saccharum</name>
    <name type="common">Sugar maple</name>
    <dbReference type="NCBI Taxonomy" id="4024"/>
    <lineage>
        <taxon>Eukaryota</taxon>
        <taxon>Viridiplantae</taxon>
        <taxon>Streptophyta</taxon>
        <taxon>Embryophyta</taxon>
        <taxon>Tracheophyta</taxon>
        <taxon>Spermatophyta</taxon>
        <taxon>Magnoliopsida</taxon>
        <taxon>eudicotyledons</taxon>
        <taxon>Gunneridae</taxon>
        <taxon>Pentapetalae</taxon>
        <taxon>rosids</taxon>
        <taxon>malvids</taxon>
        <taxon>Sapindales</taxon>
        <taxon>Sapindaceae</taxon>
        <taxon>Hippocastanoideae</taxon>
        <taxon>Acereae</taxon>
        <taxon>Acer</taxon>
    </lineage>
</organism>
<evidence type="ECO:0000313" key="3">
    <source>
        <dbReference type="Proteomes" id="UP001168877"/>
    </source>
</evidence>
<feature type="compositionally biased region" description="Basic and acidic residues" evidence="1">
    <location>
        <begin position="1"/>
        <end position="33"/>
    </location>
</feature>